<dbReference type="GO" id="GO:0005576">
    <property type="term" value="C:extracellular region"/>
    <property type="evidence" value="ECO:0007669"/>
    <property type="project" value="UniProtKB-SubCell"/>
</dbReference>
<comment type="subcellular location">
    <subcellularLocation>
        <location evidence="1">Secreted</location>
        <location evidence="1">Extracellular space</location>
    </subcellularLocation>
</comment>
<keyword evidence="6" id="KW-0325">Glycoprotein</keyword>
<dbReference type="PANTHER" id="PTHR36016">
    <property type="entry name" value="CLAVATA3/ESR (CLE)-RELATED PROTEIN 7"/>
    <property type="match status" value="1"/>
</dbReference>
<evidence type="ECO:0000256" key="1">
    <source>
        <dbReference type="ARBA" id="ARBA00004239"/>
    </source>
</evidence>
<evidence type="ECO:0000256" key="5">
    <source>
        <dbReference type="ARBA" id="ARBA00022782"/>
    </source>
</evidence>
<evidence type="ECO:0000313" key="10">
    <source>
        <dbReference type="EMBL" id="CAJ1978844.1"/>
    </source>
</evidence>
<proteinExistence type="inferred from homology"/>
<keyword evidence="11" id="KW-1185">Reference proteome</keyword>
<sequence>MCAPTREEDVSRTICRLYRLVIDLGLCFLRRMLLSRKSPVHQMSLSACPDATIYGLCGNMQATLSGNFVEQKLYLFREMLAREAMFNEIQSLPLDKKPLNCKLRRILFNSKIYISMGNTRATLVSILALIIFSAFFMPLQARGTLHAHKKVVDIQRLLHKSGIDLAKRAHDEDGGGDLPLAPADRLAPGGPDPQHNGKQPPRKS</sequence>
<dbReference type="InterPro" id="IPR039617">
    <property type="entry name" value="CLAVATA3-CLE"/>
</dbReference>
<evidence type="ECO:0000256" key="9">
    <source>
        <dbReference type="SAM" id="Phobius"/>
    </source>
</evidence>
<feature type="transmembrane region" description="Helical" evidence="9">
    <location>
        <begin position="121"/>
        <end position="139"/>
    </location>
</feature>
<evidence type="ECO:0000256" key="3">
    <source>
        <dbReference type="ARBA" id="ARBA00022525"/>
    </source>
</evidence>
<evidence type="ECO:0000256" key="7">
    <source>
        <dbReference type="ARBA" id="ARBA00023278"/>
    </source>
</evidence>
<keyword evidence="9" id="KW-0472">Membrane</keyword>
<evidence type="ECO:0000256" key="6">
    <source>
        <dbReference type="ARBA" id="ARBA00023180"/>
    </source>
</evidence>
<feature type="region of interest" description="Disordered" evidence="8">
    <location>
        <begin position="168"/>
        <end position="204"/>
    </location>
</feature>
<name>A0AA87BAT8_9FABA</name>
<dbReference type="Gramene" id="rna-AYBTSS11_LOCUS31045">
    <property type="protein sequence ID" value="CAJ1978844.1"/>
    <property type="gene ID" value="gene-AYBTSS11_LOCUS31045"/>
</dbReference>
<evidence type="ECO:0000256" key="2">
    <source>
        <dbReference type="ARBA" id="ARBA00005416"/>
    </source>
</evidence>
<dbReference type="PANTHER" id="PTHR36016:SF1">
    <property type="entry name" value="CLAVATA3_ESR (CLE)-RELATED PROTEIN 5-RELATED"/>
    <property type="match status" value="1"/>
</dbReference>
<keyword evidence="7" id="KW-0379">Hydroxylation</keyword>
<accession>A0AA87BAT8</accession>
<dbReference type="GO" id="GO:0030154">
    <property type="term" value="P:cell differentiation"/>
    <property type="evidence" value="ECO:0007669"/>
    <property type="project" value="UniProtKB-KW"/>
</dbReference>
<evidence type="ECO:0000256" key="8">
    <source>
        <dbReference type="SAM" id="MobiDB-lite"/>
    </source>
</evidence>
<gene>
    <name evidence="10" type="ORF">AYBTSS11_LOCUS31045</name>
</gene>
<dbReference type="EMBL" id="OY731408">
    <property type="protein sequence ID" value="CAJ1978844.1"/>
    <property type="molecule type" value="Genomic_DNA"/>
</dbReference>
<dbReference type="AlphaFoldDB" id="A0AA87BAT8"/>
<evidence type="ECO:0000256" key="4">
    <source>
        <dbReference type="ARBA" id="ARBA00022729"/>
    </source>
</evidence>
<evidence type="ECO:0000313" key="11">
    <source>
        <dbReference type="Proteomes" id="UP001189624"/>
    </source>
</evidence>
<keyword evidence="5" id="KW-0221">Differentiation</keyword>
<comment type="similarity">
    <text evidence="2">Belongs to the CLV3/ESR signal peptide family.</text>
</comment>
<keyword evidence="3" id="KW-0964">Secreted</keyword>
<organism evidence="10 11">
    <name type="scientific">Sphenostylis stenocarpa</name>
    <dbReference type="NCBI Taxonomy" id="92480"/>
    <lineage>
        <taxon>Eukaryota</taxon>
        <taxon>Viridiplantae</taxon>
        <taxon>Streptophyta</taxon>
        <taxon>Embryophyta</taxon>
        <taxon>Tracheophyta</taxon>
        <taxon>Spermatophyta</taxon>
        <taxon>Magnoliopsida</taxon>
        <taxon>eudicotyledons</taxon>
        <taxon>Gunneridae</taxon>
        <taxon>Pentapetalae</taxon>
        <taxon>rosids</taxon>
        <taxon>fabids</taxon>
        <taxon>Fabales</taxon>
        <taxon>Fabaceae</taxon>
        <taxon>Papilionoideae</taxon>
        <taxon>50 kb inversion clade</taxon>
        <taxon>NPAAA clade</taxon>
        <taxon>indigoferoid/millettioid clade</taxon>
        <taxon>Phaseoleae</taxon>
        <taxon>Sphenostylis</taxon>
    </lineage>
</organism>
<keyword evidence="9" id="KW-0812">Transmembrane</keyword>
<keyword evidence="4" id="KW-0732">Signal</keyword>
<reference evidence="10" key="1">
    <citation type="submission" date="2023-10" db="EMBL/GenBank/DDBJ databases">
        <authorList>
            <person name="Domelevo Entfellner J.-B."/>
        </authorList>
    </citation>
    <scope>NUCLEOTIDE SEQUENCE</scope>
</reference>
<dbReference type="Proteomes" id="UP001189624">
    <property type="component" value="Chromosome 11"/>
</dbReference>
<keyword evidence="9" id="KW-1133">Transmembrane helix</keyword>
<protein>
    <submittedName>
        <fullName evidence="10">Uncharacterized protein</fullName>
    </submittedName>
</protein>